<reference evidence="3" key="1">
    <citation type="journal article" date="2021" name="Nat. Commun.">
        <title>Genetic determinants of endophytism in the Arabidopsis root mycobiome.</title>
        <authorList>
            <person name="Mesny F."/>
            <person name="Miyauchi S."/>
            <person name="Thiergart T."/>
            <person name="Pickel B."/>
            <person name="Atanasova L."/>
            <person name="Karlsson M."/>
            <person name="Huettel B."/>
            <person name="Barry K.W."/>
            <person name="Haridas S."/>
            <person name="Chen C."/>
            <person name="Bauer D."/>
            <person name="Andreopoulos W."/>
            <person name="Pangilinan J."/>
            <person name="LaButti K."/>
            <person name="Riley R."/>
            <person name="Lipzen A."/>
            <person name="Clum A."/>
            <person name="Drula E."/>
            <person name="Henrissat B."/>
            <person name="Kohler A."/>
            <person name="Grigoriev I.V."/>
            <person name="Martin F.M."/>
            <person name="Hacquard S."/>
        </authorList>
    </citation>
    <scope>NUCLEOTIDE SEQUENCE</scope>
    <source>
        <strain evidence="3">MPI-CAGE-CH-0230</strain>
    </source>
</reference>
<dbReference type="InterPro" id="IPR013094">
    <property type="entry name" value="AB_hydrolase_3"/>
</dbReference>
<dbReference type="SUPFAM" id="SSF53474">
    <property type="entry name" value="alpha/beta-Hydrolases"/>
    <property type="match status" value="1"/>
</dbReference>
<dbReference type="GeneID" id="70190586"/>
<evidence type="ECO:0000256" key="1">
    <source>
        <dbReference type="ARBA" id="ARBA00022801"/>
    </source>
</evidence>
<dbReference type="OrthoDB" id="408631at2759"/>
<dbReference type="InterPro" id="IPR050300">
    <property type="entry name" value="GDXG_lipolytic_enzyme"/>
</dbReference>
<dbReference type="Pfam" id="PF07859">
    <property type="entry name" value="Abhydrolase_3"/>
    <property type="match status" value="1"/>
</dbReference>
<dbReference type="Proteomes" id="UP000756346">
    <property type="component" value="Unassembled WGS sequence"/>
</dbReference>
<evidence type="ECO:0000313" key="3">
    <source>
        <dbReference type="EMBL" id="KAH7029590.1"/>
    </source>
</evidence>
<evidence type="ECO:0000313" key="4">
    <source>
        <dbReference type="Proteomes" id="UP000756346"/>
    </source>
</evidence>
<dbReference type="Gene3D" id="3.40.50.1820">
    <property type="entry name" value="alpha/beta hydrolase"/>
    <property type="match status" value="1"/>
</dbReference>
<keyword evidence="4" id="KW-1185">Reference proteome</keyword>
<proteinExistence type="predicted"/>
<accession>A0A9P9BPX5</accession>
<organism evidence="3 4">
    <name type="scientific">Microdochium trichocladiopsis</name>
    <dbReference type="NCBI Taxonomy" id="1682393"/>
    <lineage>
        <taxon>Eukaryota</taxon>
        <taxon>Fungi</taxon>
        <taxon>Dikarya</taxon>
        <taxon>Ascomycota</taxon>
        <taxon>Pezizomycotina</taxon>
        <taxon>Sordariomycetes</taxon>
        <taxon>Xylariomycetidae</taxon>
        <taxon>Xylariales</taxon>
        <taxon>Microdochiaceae</taxon>
        <taxon>Microdochium</taxon>
    </lineage>
</organism>
<dbReference type="PANTHER" id="PTHR48081:SF8">
    <property type="entry name" value="ALPHA_BETA HYDROLASE FOLD-3 DOMAIN-CONTAINING PROTEIN-RELATED"/>
    <property type="match status" value="1"/>
</dbReference>
<evidence type="ECO:0000259" key="2">
    <source>
        <dbReference type="Pfam" id="PF07859"/>
    </source>
</evidence>
<gene>
    <name evidence="3" type="ORF">B0I36DRAFT_385064</name>
</gene>
<comment type="caution">
    <text evidence="3">The sequence shown here is derived from an EMBL/GenBank/DDBJ whole genome shotgun (WGS) entry which is preliminary data.</text>
</comment>
<dbReference type="GO" id="GO:0016787">
    <property type="term" value="F:hydrolase activity"/>
    <property type="evidence" value="ECO:0007669"/>
    <property type="project" value="UniProtKB-KW"/>
</dbReference>
<dbReference type="RefSeq" id="XP_046011878.1">
    <property type="nucleotide sequence ID" value="XM_046161040.1"/>
</dbReference>
<dbReference type="PANTHER" id="PTHR48081">
    <property type="entry name" value="AB HYDROLASE SUPERFAMILY PROTEIN C4A8.06C"/>
    <property type="match status" value="1"/>
</dbReference>
<name>A0A9P9BPX5_9PEZI</name>
<protein>
    <submittedName>
        <fullName evidence="3">Alpha/Beta hydrolase protein</fullName>
    </submittedName>
</protein>
<dbReference type="AlphaFoldDB" id="A0A9P9BPX5"/>
<dbReference type="EMBL" id="JAGTJQ010000006">
    <property type="protein sequence ID" value="KAH7029590.1"/>
    <property type="molecule type" value="Genomic_DNA"/>
</dbReference>
<dbReference type="InterPro" id="IPR029058">
    <property type="entry name" value="AB_hydrolase_fold"/>
</dbReference>
<keyword evidence="1 3" id="KW-0378">Hydrolase</keyword>
<sequence>MCDFSAYGGPSDEWLALAAQLPPPPATQRSVADLKLEINQQREQKAREAMQTPASTITMADHSITARDGVSLEARTYRPLEHNGHQQSTTTLPVYVHLHGGGFAFGTLASEDAICARIAVAAGVLVLNVNYRHTPEAVYPVAWHDAEDALDWLHRNMGSLGGDPARVVVGGISAGAQIMASLVLQKSLSQQQASTSSAYPPIAGQVLMIPCLVNVDCYQPQLARMQDPALSSYVENEFAPILPVTRIREFVDLLQFPENLDPSDLLLNPGNASVEQVRGLPPTVLGICGLDPLRDEGLLYGKLLTEAGVPTETYLFRGVPHGYRGFGEKLPIASAHWDRVLHEGIKWVLSNPRAKEEFVIHDLK</sequence>
<feature type="domain" description="Alpha/beta hydrolase fold-3" evidence="2">
    <location>
        <begin position="96"/>
        <end position="323"/>
    </location>
</feature>